<evidence type="ECO:0000313" key="2">
    <source>
        <dbReference type="Proteomes" id="UP000030151"/>
    </source>
</evidence>
<accession>A0A0A1V0V5</accession>
<name>A0A0A1V0V5_9HYPO</name>
<gene>
    <name evidence="1" type="ORF">X797_003066</name>
</gene>
<dbReference type="HOGENOM" id="CLU_1283526_0_0_1"/>
<dbReference type="EMBL" id="JELW01000003">
    <property type="protein sequence ID" value="EXV03266.1"/>
    <property type="molecule type" value="Genomic_DNA"/>
</dbReference>
<comment type="caution">
    <text evidence="1">The sequence shown here is derived from an EMBL/GenBank/DDBJ whole genome shotgun (WGS) entry which is preliminary data.</text>
</comment>
<sequence length="215" mass="23409">MSQAVLHQMHNRAQFAGARAEKAGHSTLFSSSAADRTKAFPGSLKAPLLACAQYSGLRKCQAIGSSHDDCSDWAGSGGATVVRTRARFACPKWSPDAARQQNCLINEWTLLYNDAPPDGAIPHGVLYSVLCVTNNSGGPVVSCPNQVRGRHKIRRVNFFFDAECAADDSRRLRHGAGLVEPKIPRASQERAPHSPFCHRPTTMQAILRHNFYSVA</sequence>
<protein>
    <submittedName>
        <fullName evidence="1">Uncharacterized protein</fullName>
    </submittedName>
</protein>
<reference evidence="1 2" key="1">
    <citation type="submission" date="2014-02" db="EMBL/GenBank/DDBJ databases">
        <title>The genome sequence of the entomopathogenic fungus Metarhizium robertsii ARSEF 2575.</title>
        <authorList>
            <person name="Giuliano Garisto Donzelli B."/>
            <person name="Roe B.A."/>
            <person name="Macmil S.L."/>
            <person name="Krasnoff S.B."/>
            <person name="Gibson D.M."/>
        </authorList>
    </citation>
    <scope>NUCLEOTIDE SEQUENCE [LARGE SCALE GENOMIC DNA]</scope>
    <source>
        <strain evidence="1 2">ARSEF 2575</strain>
    </source>
</reference>
<dbReference type="AlphaFoldDB" id="A0A0A1V0V5"/>
<evidence type="ECO:0000313" key="1">
    <source>
        <dbReference type="EMBL" id="EXV03266.1"/>
    </source>
</evidence>
<organism evidence="1 2">
    <name type="scientific">Metarhizium robertsii</name>
    <dbReference type="NCBI Taxonomy" id="568076"/>
    <lineage>
        <taxon>Eukaryota</taxon>
        <taxon>Fungi</taxon>
        <taxon>Dikarya</taxon>
        <taxon>Ascomycota</taxon>
        <taxon>Pezizomycotina</taxon>
        <taxon>Sordariomycetes</taxon>
        <taxon>Hypocreomycetidae</taxon>
        <taxon>Hypocreales</taxon>
        <taxon>Clavicipitaceae</taxon>
        <taxon>Metarhizium</taxon>
    </lineage>
</organism>
<proteinExistence type="predicted"/>
<dbReference type="Proteomes" id="UP000030151">
    <property type="component" value="Unassembled WGS sequence"/>
</dbReference>